<dbReference type="Pfam" id="PF01869">
    <property type="entry name" value="BcrAD_BadFG"/>
    <property type="match status" value="1"/>
</dbReference>
<dbReference type="InterPro" id="IPR008275">
    <property type="entry name" value="CoA_E_activase_dom"/>
</dbReference>
<keyword evidence="2" id="KW-0479">Metal-binding</keyword>
<dbReference type="NCBIfam" id="TIGR00241">
    <property type="entry name" value="CoA_E_activ"/>
    <property type="match status" value="1"/>
</dbReference>
<evidence type="ECO:0000256" key="3">
    <source>
        <dbReference type="ARBA" id="ARBA00023004"/>
    </source>
</evidence>
<evidence type="ECO:0000313" key="6">
    <source>
        <dbReference type="EMBL" id="SPD73607.1"/>
    </source>
</evidence>
<dbReference type="PANTHER" id="PTHR32329:SF2">
    <property type="entry name" value="BIFUNCTIONAL PROTEIN [INCLUDES 2-HYDROXYACYL-COA DEHYDRATASE (N-TER) AND ITS ACTIVATOR DOMAIN (C_TERM)"/>
    <property type="match status" value="1"/>
</dbReference>
<protein>
    <submittedName>
        <fullName evidence="6">Putative (R)-2-hydroxyglutaryl-CoA dehydratase activator</fullName>
    </submittedName>
</protein>
<proteinExistence type="predicted"/>
<evidence type="ECO:0000256" key="4">
    <source>
        <dbReference type="ARBA" id="ARBA00023014"/>
    </source>
</evidence>
<dbReference type="Gene3D" id="3.30.420.40">
    <property type="match status" value="2"/>
</dbReference>
<evidence type="ECO:0000259" key="5">
    <source>
        <dbReference type="Pfam" id="PF01869"/>
    </source>
</evidence>
<comment type="cofactor">
    <cofactor evidence="1">
        <name>[4Fe-4S] cluster</name>
        <dbReference type="ChEBI" id="CHEBI:49883"/>
    </cofactor>
</comment>
<keyword evidence="4" id="KW-0411">Iron-sulfur</keyword>
<accession>A0A445MVS8</accession>
<organism evidence="6">
    <name type="scientific">uncultured Desulfobacterium sp</name>
    <dbReference type="NCBI Taxonomy" id="201089"/>
    <lineage>
        <taxon>Bacteria</taxon>
        <taxon>Pseudomonadati</taxon>
        <taxon>Thermodesulfobacteriota</taxon>
        <taxon>Desulfobacteria</taxon>
        <taxon>Desulfobacterales</taxon>
        <taxon>Desulfobacteriaceae</taxon>
        <taxon>Desulfobacterium</taxon>
        <taxon>environmental samples</taxon>
    </lineage>
</organism>
<dbReference type="GO" id="GO:0046872">
    <property type="term" value="F:metal ion binding"/>
    <property type="evidence" value="ECO:0007669"/>
    <property type="project" value="UniProtKB-KW"/>
</dbReference>
<name>A0A445MVS8_9BACT</name>
<dbReference type="CDD" id="cd24107">
    <property type="entry name" value="ASKHA_NBD_benz_CoA_BzdP"/>
    <property type="match status" value="1"/>
</dbReference>
<dbReference type="EMBL" id="OJIN01000103">
    <property type="protein sequence ID" value="SPD73607.1"/>
    <property type="molecule type" value="Genomic_DNA"/>
</dbReference>
<gene>
    <name evidence="6" type="ORF">PITCH_A1910013</name>
</gene>
<dbReference type="InterPro" id="IPR002731">
    <property type="entry name" value="ATPase_BadF"/>
</dbReference>
<keyword evidence="3" id="KW-0408">Iron</keyword>
<dbReference type="AlphaFoldDB" id="A0A445MVS8"/>
<dbReference type="SUPFAM" id="SSF53067">
    <property type="entry name" value="Actin-like ATPase domain"/>
    <property type="match status" value="1"/>
</dbReference>
<dbReference type="InterPro" id="IPR043129">
    <property type="entry name" value="ATPase_NBD"/>
</dbReference>
<dbReference type="PANTHER" id="PTHR32329">
    <property type="entry name" value="BIFUNCTIONAL PROTEIN [INCLUDES 2-HYDROXYACYL-COA DEHYDRATASE (N-TER) AND ITS ACTIVATOR DOMAIN (C_TERM)-RELATED"/>
    <property type="match status" value="1"/>
</dbReference>
<sequence length="255" mass="26911">MITAGADVGSKTVKVVILKDGKIAGKGIAIAGLEAEGAWENAWADALKEAGISRNDINKTVATGARLKEVKGFDEEMSMVTADAMAMHKLNPEIKTVLDVGAEEGRAIKVDKDGKVSDFAVNEKCAAGAGAFMEAMSRAMQVSIEQFGEEALKSTANLPINAQCAVFAESEVVSLVHEETPRPDICKAVCDGVSDRLASMARRVVVEPKVAFVGGAAKGMGLRRSLKEALELTEVYFPDDIEFVAAYGCALKAAE</sequence>
<reference evidence="6" key="1">
    <citation type="submission" date="2018-01" db="EMBL/GenBank/DDBJ databases">
        <authorList>
            <person name="Regsiter A."/>
            <person name="William W."/>
        </authorList>
    </citation>
    <scope>NUCLEOTIDE SEQUENCE</scope>
    <source>
        <strain evidence="6">TRIP AH-1</strain>
    </source>
</reference>
<dbReference type="InterPro" id="IPR051805">
    <property type="entry name" value="Dehydratase_Activator_Redct"/>
</dbReference>
<feature type="domain" description="ATPase BadF/BadG/BcrA/BcrD type" evidence="5">
    <location>
        <begin position="5"/>
        <end position="251"/>
    </location>
</feature>
<evidence type="ECO:0000256" key="2">
    <source>
        <dbReference type="ARBA" id="ARBA00022723"/>
    </source>
</evidence>
<evidence type="ECO:0000256" key="1">
    <source>
        <dbReference type="ARBA" id="ARBA00001966"/>
    </source>
</evidence>
<dbReference type="GO" id="GO:0051536">
    <property type="term" value="F:iron-sulfur cluster binding"/>
    <property type="evidence" value="ECO:0007669"/>
    <property type="project" value="UniProtKB-KW"/>
</dbReference>